<dbReference type="SUPFAM" id="SSF161098">
    <property type="entry name" value="MetI-like"/>
    <property type="match status" value="1"/>
</dbReference>
<organism evidence="12 13">
    <name type="scientific">Trinickia symbiotica</name>
    <dbReference type="NCBI Taxonomy" id="863227"/>
    <lineage>
        <taxon>Bacteria</taxon>
        <taxon>Pseudomonadati</taxon>
        <taxon>Pseudomonadota</taxon>
        <taxon>Betaproteobacteria</taxon>
        <taxon>Burkholderiales</taxon>
        <taxon>Burkholderiaceae</taxon>
        <taxon>Trinickia</taxon>
    </lineage>
</organism>
<dbReference type="InterPro" id="IPR000515">
    <property type="entry name" value="MetI-like"/>
</dbReference>
<feature type="transmembrane region" description="Helical" evidence="9">
    <location>
        <begin position="106"/>
        <end position="128"/>
    </location>
</feature>
<evidence type="ECO:0000256" key="7">
    <source>
        <dbReference type="ARBA" id="ARBA00022989"/>
    </source>
</evidence>
<accession>A0A2T3XLY3</accession>
<dbReference type="EMBL" id="PYUC01000018">
    <property type="protein sequence ID" value="PTB17534.1"/>
    <property type="molecule type" value="Genomic_DNA"/>
</dbReference>
<dbReference type="PANTHER" id="PTHR43744:SF8">
    <property type="entry name" value="SN-GLYCEROL-3-PHOSPHATE TRANSPORT SYSTEM PERMEASE PROTEIN UGPE"/>
    <property type="match status" value="1"/>
</dbReference>
<dbReference type="PANTHER" id="PTHR43744">
    <property type="entry name" value="ABC TRANSPORTER PERMEASE PROTEIN MG189-RELATED-RELATED"/>
    <property type="match status" value="1"/>
</dbReference>
<evidence type="ECO:0000256" key="9">
    <source>
        <dbReference type="RuleBase" id="RU363032"/>
    </source>
</evidence>
<dbReference type="PROSITE" id="PS50928">
    <property type="entry name" value="ABC_TM1"/>
    <property type="match status" value="1"/>
</dbReference>
<evidence type="ECO:0000256" key="4">
    <source>
        <dbReference type="ARBA" id="ARBA00022448"/>
    </source>
</evidence>
<sequence>MVERHLVLRLVAYAVLLVGIAFALAPIYLAICAASVSNTSLLGEGIALVPGDRLIDNLHEVARRTDLGRMLFNSFVVSSVVVIGKLALSSITAYAVVYFRSRFRHVIFFGVLATLLLPVEVRIVPTYAVASDLFEPLKTILRATHLDTVLATLTGLQFTASLNLLDTYAGLTLPLVASATGTFLFRQFYQTVPAELSEAARLDGAGPVRFFFDILLPLSRANFAALGTIVFISTWKDYMWPLLMTSRQDMRTIVLGVASFVPTEASQAPEWSLMMAAALVGMAPPLVAIALMQRWFVKGVTGIGK</sequence>
<dbReference type="GO" id="GO:0055085">
    <property type="term" value="P:transmembrane transport"/>
    <property type="evidence" value="ECO:0007669"/>
    <property type="project" value="InterPro"/>
</dbReference>
<feature type="transmembrane region" description="Helical" evidence="9">
    <location>
        <begin position="210"/>
        <end position="235"/>
    </location>
</feature>
<comment type="subunit">
    <text evidence="2 10">The complex is composed of two ATP-binding proteins (UgpC), two transmembrane proteins (UgpA and UgpE) and a solute-binding protein (UgpB).</text>
</comment>
<evidence type="ECO:0000256" key="2">
    <source>
        <dbReference type="ARBA" id="ARBA00011557"/>
    </source>
</evidence>
<evidence type="ECO:0000256" key="10">
    <source>
        <dbReference type="RuleBase" id="RU363056"/>
    </source>
</evidence>
<dbReference type="AlphaFoldDB" id="A0A2T3XLY3"/>
<evidence type="ECO:0000256" key="1">
    <source>
        <dbReference type="ARBA" id="ARBA00004651"/>
    </source>
</evidence>
<comment type="subcellular location">
    <subcellularLocation>
        <location evidence="10">Cell inner membrane</location>
        <topology evidence="10">Multi-pass membrane protein</topology>
    </subcellularLocation>
    <subcellularLocation>
        <location evidence="1 9">Cell membrane</location>
        <topology evidence="1 9">Multi-pass membrane protein</topology>
    </subcellularLocation>
</comment>
<feature type="transmembrane region" description="Helical" evidence="9">
    <location>
        <begin position="7"/>
        <end position="31"/>
    </location>
</feature>
<feature type="transmembrane region" description="Helical" evidence="9">
    <location>
        <begin position="168"/>
        <end position="189"/>
    </location>
</feature>
<feature type="transmembrane region" description="Helical" evidence="9">
    <location>
        <begin position="271"/>
        <end position="291"/>
    </location>
</feature>
<protein>
    <recommendedName>
        <fullName evidence="3 10">sn-glycerol-3-phosphate transport system permease protein UgpE</fullName>
    </recommendedName>
</protein>
<comment type="similarity">
    <text evidence="9">Belongs to the binding-protein-dependent transport system permease family.</text>
</comment>
<evidence type="ECO:0000256" key="5">
    <source>
        <dbReference type="ARBA" id="ARBA00022475"/>
    </source>
</evidence>
<keyword evidence="7 9" id="KW-1133">Transmembrane helix</keyword>
<dbReference type="CDD" id="cd06261">
    <property type="entry name" value="TM_PBP2"/>
    <property type="match status" value="1"/>
</dbReference>
<evidence type="ECO:0000256" key="8">
    <source>
        <dbReference type="ARBA" id="ARBA00023136"/>
    </source>
</evidence>
<keyword evidence="4 9" id="KW-0813">Transport</keyword>
<feature type="transmembrane region" description="Helical" evidence="9">
    <location>
        <begin position="75"/>
        <end position="99"/>
    </location>
</feature>
<evidence type="ECO:0000256" key="3">
    <source>
        <dbReference type="ARBA" id="ARBA00020515"/>
    </source>
</evidence>
<keyword evidence="6 9" id="KW-0812">Transmembrane</keyword>
<keyword evidence="5 10" id="KW-1003">Cell membrane</keyword>
<dbReference type="RefSeq" id="WP_107153831.1">
    <property type="nucleotide sequence ID" value="NZ_PYUC01000018.1"/>
</dbReference>
<dbReference type="Pfam" id="PF00528">
    <property type="entry name" value="BPD_transp_1"/>
    <property type="match status" value="1"/>
</dbReference>
<dbReference type="GO" id="GO:0005886">
    <property type="term" value="C:plasma membrane"/>
    <property type="evidence" value="ECO:0007669"/>
    <property type="project" value="UniProtKB-SubCell"/>
</dbReference>
<reference evidence="12 13" key="1">
    <citation type="submission" date="2018-03" db="EMBL/GenBank/DDBJ databases">
        <title>Whole genome analyses suggest that Burkholderia sensu lato contains two further novel genera in the rhizoxinica-symbiotica group Mycetohabitans gen. nov., and Trinickia gen. nov.: implications for the evolution of diazotrophy and nodulation in the Burkholderiaceae.</title>
        <authorList>
            <person name="Estrada De Los Santos P."/>
            <person name="Palmer M."/>
            <person name="Chavez-Ramirez B."/>
            <person name="Steenkamp E.T."/>
            <person name="Hirsch A.M."/>
            <person name="Manyaka P."/>
            <person name="Maluk M."/>
            <person name="Lafos M."/>
            <person name="Crook M."/>
            <person name="Gross E."/>
            <person name="Simon M.F."/>
            <person name="Bueno Dos Reis Junior F."/>
            <person name="Poole P.S."/>
            <person name="Venter S.N."/>
            <person name="James E.K."/>
        </authorList>
    </citation>
    <scope>NUCLEOTIDE SEQUENCE [LARGE SCALE GENOMIC DNA]</scope>
    <source>
        <strain evidence="12 13">JPY-366</strain>
    </source>
</reference>
<keyword evidence="8 9" id="KW-0472">Membrane</keyword>
<evidence type="ECO:0000256" key="6">
    <source>
        <dbReference type="ARBA" id="ARBA00022692"/>
    </source>
</evidence>
<keyword evidence="10" id="KW-0997">Cell inner membrane</keyword>
<dbReference type="Proteomes" id="UP000240638">
    <property type="component" value="Unassembled WGS sequence"/>
</dbReference>
<dbReference type="Gene3D" id="1.10.3720.10">
    <property type="entry name" value="MetI-like"/>
    <property type="match status" value="1"/>
</dbReference>
<feature type="domain" description="ABC transmembrane type-1" evidence="11">
    <location>
        <begin position="71"/>
        <end position="292"/>
    </location>
</feature>
<comment type="function">
    <text evidence="10">Part of the ABC transporter complex UgpBAEC involved in sn-glycerol-3-phosphate (G3P) import. Probably responsible for the translocation of the substrate across the membrane.</text>
</comment>
<comment type="caution">
    <text evidence="12">The sequence shown here is derived from an EMBL/GenBank/DDBJ whole genome shotgun (WGS) entry which is preliminary data.</text>
</comment>
<name>A0A2T3XLY3_9BURK</name>
<evidence type="ECO:0000313" key="13">
    <source>
        <dbReference type="Proteomes" id="UP000240638"/>
    </source>
</evidence>
<proteinExistence type="inferred from homology"/>
<evidence type="ECO:0000313" key="12">
    <source>
        <dbReference type="EMBL" id="PTB17534.1"/>
    </source>
</evidence>
<gene>
    <name evidence="10" type="primary">ugpE</name>
    <name evidence="12" type="ORF">C9I57_28035</name>
</gene>
<dbReference type="InterPro" id="IPR035906">
    <property type="entry name" value="MetI-like_sf"/>
</dbReference>
<evidence type="ECO:0000259" key="11">
    <source>
        <dbReference type="PROSITE" id="PS50928"/>
    </source>
</evidence>